<name>A0ABW3PD98_9PROT</name>
<dbReference type="Proteomes" id="UP001597206">
    <property type="component" value="Unassembled WGS sequence"/>
</dbReference>
<evidence type="ECO:0000313" key="1">
    <source>
        <dbReference type="EMBL" id="MFD1122450.1"/>
    </source>
</evidence>
<organism evidence="1 2">
    <name type="scientific">Methylophilus flavus</name>
    <dbReference type="NCBI Taxonomy" id="640084"/>
    <lineage>
        <taxon>Bacteria</taxon>
        <taxon>Pseudomonadati</taxon>
        <taxon>Pseudomonadota</taxon>
        <taxon>Betaproteobacteria</taxon>
        <taxon>Nitrosomonadales</taxon>
        <taxon>Methylophilaceae</taxon>
        <taxon>Methylophilus</taxon>
    </lineage>
</organism>
<gene>
    <name evidence="1" type="ORF">ACFQ2T_08055</name>
</gene>
<reference evidence="2" key="1">
    <citation type="journal article" date="2019" name="Int. J. Syst. Evol. Microbiol.">
        <title>The Global Catalogue of Microorganisms (GCM) 10K type strain sequencing project: providing services to taxonomists for standard genome sequencing and annotation.</title>
        <authorList>
            <consortium name="The Broad Institute Genomics Platform"/>
            <consortium name="The Broad Institute Genome Sequencing Center for Infectious Disease"/>
            <person name="Wu L."/>
            <person name="Ma J."/>
        </authorList>
    </citation>
    <scope>NUCLEOTIDE SEQUENCE [LARGE SCALE GENOMIC DNA]</scope>
    <source>
        <strain evidence="2">CCUG 58411</strain>
    </source>
</reference>
<protein>
    <submittedName>
        <fullName evidence="1">Uncharacterized protein</fullName>
    </submittedName>
</protein>
<sequence length="337" mass="37520">MDSAANNPSQNVLGKGLSDEMLTSAIEGSGYPLQLVVASQLSQYFHLQEEWAFTDTENQSLRTIDILATTNLYQFIEPQPRIRPSLSFLIECKQSKLPYVFFLSGDKHLLRDFPLIGGLKSNYVSVTTDDDPSTWSLDPINLFGLARHSFLTNEVPYCMTLSKCVSNSGKAMSLSGSEAYQSLILPLTKAALQFRARQAPSKTAHYFDCNLIIPLAVVDAPMVGVRLEKDGVKNQLLPWVRVARHNPLDGERGIYGGTVLGIDIVHKDYLDTYIHQHALPFAREFSTFALKHHHVLADAKCFVSGMGQSSWGNYEPRITTTGIKSLAKRLKTAKKRI</sequence>
<dbReference type="RefSeq" id="WP_379032851.1">
    <property type="nucleotide sequence ID" value="NZ_JBHTLN010000001.1"/>
</dbReference>
<dbReference type="EMBL" id="JBHTLN010000001">
    <property type="protein sequence ID" value="MFD1122450.1"/>
    <property type="molecule type" value="Genomic_DNA"/>
</dbReference>
<evidence type="ECO:0000313" key="2">
    <source>
        <dbReference type="Proteomes" id="UP001597206"/>
    </source>
</evidence>
<keyword evidence="2" id="KW-1185">Reference proteome</keyword>
<proteinExistence type="predicted"/>
<comment type="caution">
    <text evidence="1">The sequence shown here is derived from an EMBL/GenBank/DDBJ whole genome shotgun (WGS) entry which is preliminary data.</text>
</comment>
<accession>A0ABW3PD98</accession>